<dbReference type="AlphaFoldDB" id="A0A4C1ZSE1"/>
<keyword evidence="3" id="KW-1185">Reference proteome</keyword>
<organism evidence="2 3">
    <name type="scientific">Eumeta variegata</name>
    <name type="common">Bagworm moth</name>
    <name type="synonym">Eumeta japonica</name>
    <dbReference type="NCBI Taxonomy" id="151549"/>
    <lineage>
        <taxon>Eukaryota</taxon>
        <taxon>Metazoa</taxon>
        <taxon>Ecdysozoa</taxon>
        <taxon>Arthropoda</taxon>
        <taxon>Hexapoda</taxon>
        <taxon>Insecta</taxon>
        <taxon>Pterygota</taxon>
        <taxon>Neoptera</taxon>
        <taxon>Endopterygota</taxon>
        <taxon>Lepidoptera</taxon>
        <taxon>Glossata</taxon>
        <taxon>Ditrysia</taxon>
        <taxon>Tineoidea</taxon>
        <taxon>Psychidae</taxon>
        <taxon>Oiketicinae</taxon>
        <taxon>Eumeta</taxon>
    </lineage>
</organism>
<feature type="compositionally biased region" description="Low complexity" evidence="1">
    <location>
        <begin position="35"/>
        <end position="49"/>
    </location>
</feature>
<reference evidence="2 3" key="1">
    <citation type="journal article" date="2019" name="Commun. Biol.">
        <title>The bagworm genome reveals a unique fibroin gene that provides high tensile strength.</title>
        <authorList>
            <person name="Kono N."/>
            <person name="Nakamura H."/>
            <person name="Ohtoshi R."/>
            <person name="Tomita M."/>
            <person name="Numata K."/>
            <person name="Arakawa K."/>
        </authorList>
    </citation>
    <scope>NUCLEOTIDE SEQUENCE [LARGE SCALE GENOMIC DNA]</scope>
</reference>
<comment type="caution">
    <text evidence="2">The sequence shown here is derived from an EMBL/GenBank/DDBJ whole genome shotgun (WGS) entry which is preliminary data.</text>
</comment>
<evidence type="ECO:0000313" key="2">
    <source>
        <dbReference type="EMBL" id="GBP89525.1"/>
    </source>
</evidence>
<feature type="compositionally biased region" description="Basic and acidic residues" evidence="1">
    <location>
        <begin position="14"/>
        <end position="24"/>
    </location>
</feature>
<name>A0A4C1ZSE1_EUMVA</name>
<accession>A0A4C1ZSE1</accession>
<protein>
    <submittedName>
        <fullName evidence="2">Uncharacterized protein</fullName>
    </submittedName>
</protein>
<gene>
    <name evidence="2" type="ORF">EVAR_57007_1</name>
</gene>
<sequence length="155" mass="16499">MHDGKNLKMSSDASADRNARDRTSGKSRNAGTEGSSGPSGASIISVGPPSDAPGSLLRRTQRRAELRRCHRRHNQVSPKSRGIIPGALCINFRGVSDIEALGRDSTSLAGKPAFEFVAYTGPLSDVSAAMDTQIRSPKIPEQLKSNRKICSIIGV</sequence>
<evidence type="ECO:0000256" key="1">
    <source>
        <dbReference type="SAM" id="MobiDB-lite"/>
    </source>
</evidence>
<feature type="region of interest" description="Disordered" evidence="1">
    <location>
        <begin position="1"/>
        <end position="61"/>
    </location>
</feature>
<dbReference type="Proteomes" id="UP000299102">
    <property type="component" value="Unassembled WGS sequence"/>
</dbReference>
<proteinExistence type="predicted"/>
<evidence type="ECO:0000313" key="3">
    <source>
        <dbReference type="Proteomes" id="UP000299102"/>
    </source>
</evidence>
<dbReference type="EMBL" id="BGZK01002006">
    <property type="protein sequence ID" value="GBP89525.1"/>
    <property type="molecule type" value="Genomic_DNA"/>
</dbReference>